<organism evidence="2 3">
    <name type="scientific">Dissostichus mawsoni</name>
    <name type="common">Antarctic cod</name>
    <dbReference type="NCBI Taxonomy" id="36200"/>
    <lineage>
        <taxon>Eukaryota</taxon>
        <taxon>Metazoa</taxon>
        <taxon>Chordata</taxon>
        <taxon>Craniata</taxon>
        <taxon>Vertebrata</taxon>
        <taxon>Euteleostomi</taxon>
        <taxon>Actinopterygii</taxon>
        <taxon>Neopterygii</taxon>
        <taxon>Teleostei</taxon>
        <taxon>Neoteleostei</taxon>
        <taxon>Acanthomorphata</taxon>
        <taxon>Eupercaria</taxon>
        <taxon>Perciformes</taxon>
        <taxon>Notothenioidei</taxon>
        <taxon>Nototheniidae</taxon>
        <taxon>Dissostichus</taxon>
    </lineage>
</organism>
<dbReference type="Proteomes" id="UP000518266">
    <property type="component" value="Unassembled WGS sequence"/>
</dbReference>
<evidence type="ECO:0000256" key="1">
    <source>
        <dbReference type="SAM" id="MobiDB-lite"/>
    </source>
</evidence>
<feature type="compositionally biased region" description="Pro residues" evidence="1">
    <location>
        <begin position="162"/>
        <end position="181"/>
    </location>
</feature>
<accession>A0A7J5XHK4</accession>
<dbReference type="AlphaFoldDB" id="A0A7J5XHK4"/>
<proteinExistence type="predicted"/>
<evidence type="ECO:0000313" key="2">
    <source>
        <dbReference type="EMBL" id="KAF3836582.1"/>
    </source>
</evidence>
<comment type="caution">
    <text evidence="2">The sequence shown here is derived from an EMBL/GenBank/DDBJ whole genome shotgun (WGS) entry which is preliminary data.</text>
</comment>
<gene>
    <name evidence="2" type="ORF">F7725_029140</name>
</gene>
<dbReference type="EMBL" id="JAAKFY010000024">
    <property type="protein sequence ID" value="KAF3836582.1"/>
    <property type="molecule type" value="Genomic_DNA"/>
</dbReference>
<sequence>MIAPPGHSTQCSVRPRGTEGCVCRTNIALAALASDEKTRTDGLQQADEWLLGTAHKSGKQVKIFHVAAGDEKQGSGLERSQVTTPAHQHQFFQAFKRILNEPRHPAPPPAESCSKGCSDADHMQSFKRVFCGDSKLDCGSRPPLGAMRPTHRKLPLLNTADLPPPPALPSLLPPPSTGLRA</sequence>
<protein>
    <submittedName>
        <fullName evidence="2">Uncharacterized protein</fullName>
    </submittedName>
</protein>
<feature type="region of interest" description="Disordered" evidence="1">
    <location>
        <begin position="156"/>
        <end position="181"/>
    </location>
</feature>
<reference evidence="2 3" key="1">
    <citation type="submission" date="2020-03" db="EMBL/GenBank/DDBJ databases">
        <title>Dissostichus mawsoni Genome sequencing and assembly.</title>
        <authorList>
            <person name="Park H."/>
        </authorList>
    </citation>
    <scope>NUCLEOTIDE SEQUENCE [LARGE SCALE GENOMIC DNA]</scope>
    <source>
        <strain evidence="2">DM0001</strain>
        <tissue evidence="2">Muscle</tissue>
    </source>
</reference>
<keyword evidence="3" id="KW-1185">Reference proteome</keyword>
<name>A0A7J5XHK4_DISMA</name>
<evidence type="ECO:0000313" key="3">
    <source>
        <dbReference type="Proteomes" id="UP000518266"/>
    </source>
</evidence>